<comment type="caution">
    <text evidence="1">The sequence shown here is derived from an EMBL/GenBank/DDBJ whole genome shotgun (WGS) entry which is preliminary data.</text>
</comment>
<reference evidence="1 2" key="2">
    <citation type="submission" date="2019-09" db="EMBL/GenBank/DDBJ databases">
        <title>Mesorhizobium sp. MaA-C15 isolated from Microcystis aeruginosa.</title>
        <authorList>
            <person name="Jeong S.E."/>
            <person name="Jin H.M."/>
            <person name="Jeon C.O."/>
        </authorList>
    </citation>
    <scope>NUCLEOTIDE SEQUENCE [LARGE SCALE GENOMIC DNA]</scope>
    <source>
        <strain evidence="1 2">MaA-C15</strain>
    </source>
</reference>
<sequence length="55" mass="6629">MHRSPLIFALVEDTLSRWRAYRQNMKARRIISDLPPQLRKDIGWPDALPDRTRRN</sequence>
<keyword evidence="2" id="KW-1185">Reference proteome</keyword>
<dbReference type="OrthoDB" id="8116829at2"/>
<accession>A0A5D4H0P0</accession>
<evidence type="ECO:0000313" key="1">
    <source>
        <dbReference type="EMBL" id="TYR34601.1"/>
    </source>
</evidence>
<evidence type="ECO:0000313" key="2">
    <source>
        <dbReference type="Proteomes" id="UP000323258"/>
    </source>
</evidence>
<dbReference type="RefSeq" id="WP_148913492.1">
    <property type="nucleotide sequence ID" value="NZ_VSZS01000055.1"/>
</dbReference>
<dbReference type="AlphaFoldDB" id="A0A5D4H0P0"/>
<dbReference type="Proteomes" id="UP000323258">
    <property type="component" value="Unassembled WGS sequence"/>
</dbReference>
<dbReference type="EMBL" id="VSZS01000055">
    <property type="protein sequence ID" value="TYR34601.1"/>
    <property type="molecule type" value="Genomic_DNA"/>
</dbReference>
<protein>
    <submittedName>
        <fullName evidence="1">DUF1127 domain-containing protein</fullName>
    </submittedName>
</protein>
<reference evidence="1 2" key="1">
    <citation type="submission" date="2019-08" db="EMBL/GenBank/DDBJ databases">
        <authorList>
            <person name="Seo Y.L."/>
        </authorList>
    </citation>
    <scope>NUCLEOTIDE SEQUENCE [LARGE SCALE GENOMIC DNA]</scope>
    <source>
        <strain evidence="1 2">MaA-C15</strain>
    </source>
</reference>
<proteinExistence type="predicted"/>
<gene>
    <name evidence="1" type="ORF">FY036_04390</name>
</gene>
<organism evidence="1 2">
    <name type="scientific">Neoaquamicrobium microcysteis</name>
    <dbReference type="NCBI Taxonomy" id="2682781"/>
    <lineage>
        <taxon>Bacteria</taxon>
        <taxon>Pseudomonadati</taxon>
        <taxon>Pseudomonadota</taxon>
        <taxon>Alphaproteobacteria</taxon>
        <taxon>Hyphomicrobiales</taxon>
        <taxon>Phyllobacteriaceae</taxon>
        <taxon>Neoaquamicrobium</taxon>
    </lineage>
</organism>
<name>A0A5D4H0P0_9HYPH</name>